<organism evidence="2 3">
    <name type="scientific">Adhaeribacter rhizoryzae</name>
    <dbReference type="NCBI Taxonomy" id="2607907"/>
    <lineage>
        <taxon>Bacteria</taxon>
        <taxon>Pseudomonadati</taxon>
        <taxon>Bacteroidota</taxon>
        <taxon>Cytophagia</taxon>
        <taxon>Cytophagales</taxon>
        <taxon>Hymenobacteraceae</taxon>
        <taxon>Adhaeribacter</taxon>
    </lineage>
</organism>
<accession>A0A5M6DA93</accession>
<keyword evidence="1" id="KW-0732">Signal</keyword>
<dbReference type="GO" id="GO:0004534">
    <property type="term" value="F:5'-3' RNA exonuclease activity"/>
    <property type="evidence" value="ECO:0007669"/>
    <property type="project" value="TreeGrafter"/>
</dbReference>
<proteinExistence type="predicted"/>
<dbReference type="Proteomes" id="UP000323426">
    <property type="component" value="Unassembled WGS sequence"/>
</dbReference>
<comment type="caution">
    <text evidence="2">The sequence shown here is derived from an EMBL/GenBank/DDBJ whole genome shotgun (WGS) entry which is preliminary data.</text>
</comment>
<dbReference type="InterPro" id="IPR052018">
    <property type="entry name" value="PHP_domain"/>
</dbReference>
<evidence type="ECO:0000313" key="3">
    <source>
        <dbReference type="Proteomes" id="UP000323426"/>
    </source>
</evidence>
<sequence length="404" mass="46236">MQKQKQILACWLLIFFCLPVTQTLAQSAKAKWYKGNTHSHSYWSDGDDFPEMIMDWYKTNGYDFIALSDHNILAQGEFWKQIPAHPFRQKRFQEYLAKYGEKWVTYKTDSAGKISVKLKTLDEYRPLFEEKNKFLIIQAEEITDGYKGKPIHINAINVKELIKGQGGNSVAEVMQNNLNQVYEQRQRTGQPMFPHINHPNFGWAIKAEDMLELKGERFFEVYNGHPHVHNYGDSVTIGMEELWDRLLTHYIKQGKPLLYGLATDDSHNYLEHKVGLSNTGRGWIMVKAKELTPAALIAAMEAGDFYASTGVELKDVTYKKGKLEVQVKPKAGVDYTIQFWGPNEAGEGTGKAGRILKEVKGTKASYQLQTKDLYVRAKIISSQLQRNPFQDGDLETAWTQPVTK</sequence>
<dbReference type="PANTHER" id="PTHR42924">
    <property type="entry name" value="EXONUCLEASE"/>
    <property type="match status" value="1"/>
</dbReference>
<dbReference type="RefSeq" id="WP_150090634.1">
    <property type="nucleotide sequence ID" value="NZ_VWSF01000016.1"/>
</dbReference>
<protein>
    <submittedName>
        <fullName evidence="2">Histidinol-phosphatase</fullName>
    </submittedName>
</protein>
<dbReference type="PANTHER" id="PTHR42924:SF11">
    <property type="entry name" value="POLYMERASE_HISTIDINOL PHOSPHATASE N-TERMINAL DOMAIN-CONTAINING PROTEIN"/>
    <property type="match status" value="1"/>
</dbReference>
<dbReference type="EMBL" id="VWSF01000016">
    <property type="protein sequence ID" value="KAA5542899.1"/>
    <property type="molecule type" value="Genomic_DNA"/>
</dbReference>
<dbReference type="Gene3D" id="3.20.20.140">
    <property type="entry name" value="Metal-dependent hydrolases"/>
    <property type="match status" value="1"/>
</dbReference>
<feature type="signal peptide" evidence="1">
    <location>
        <begin position="1"/>
        <end position="25"/>
    </location>
</feature>
<dbReference type="InterPro" id="IPR016195">
    <property type="entry name" value="Pol/histidinol_Pase-like"/>
</dbReference>
<gene>
    <name evidence="2" type="ORF">F0145_18340</name>
</gene>
<reference evidence="2 3" key="1">
    <citation type="submission" date="2019-09" db="EMBL/GenBank/DDBJ databases">
        <title>Genome sequence and assembly of Adhaeribacter sp.</title>
        <authorList>
            <person name="Chhetri G."/>
        </authorList>
    </citation>
    <scope>NUCLEOTIDE SEQUENCE [LARGE SCALE GENOMIC DNA]</scope>
    <source>
        <strain evidence="2 3">DK36</strain>
    </source>
</reference>
<evidence type="ECO:0000313" key="2">
    <source>
        <dbReference type="EMBL" id="KAA5542899.1"/>
    </source>
</evidence>
<feature type="chain" id="PRO_5024307749" evidence="1">
    <location>
        <begin position="26"/>
        <end position="404"/>
    </location>
</feature>
<dbReference type="SUPFAM" id="SSF89550">
    <property type="entry name" value="PHP domain-like"/>
    <property type="match status" value="1"/>
</dbReference>
<dbReference type="GO" id="GO:0035312">
    <property type="term" value="F:5'-3' DNA exonuclease activity"/>
    <property type="evidence" value="ECO:0007669"/>
    <property type="project" value="TreeGrafter"/>
</dbReference>
<evidence type="ECO:0000256" key="1">
    <source>
        <dbReference type="SAM" id="SignalP"/>
    </source>
</evidence>
<dbReference type="AlphaFoldDB" id="A0A5M6DA93"/>
<keyword evidence="3" id="KW-1185">Reference proteome</keyword>
<name>A0A5M6DA93_9BACT</name>